<organism evidence="1 2">
    <name type="scientific">Elysia crispata</name>
    <name type="common">lettuce slug</name>
    <dbReference type="NCBI Taxonomy" id="231223"/>
    <lineage>
        <taxon>Eukaryota</taxon>
        <taxon>Metazoa</taxon>
        <taxon>Spiralia</taxon>
        <taxon>Lophotrochozoa</taxon>
        <taxon>Mollusca</taxon>
        <taxon>Gastropoda</taxon>
        <taxon>Heterobranchia</taxon>
        <taxon>Euthyneura</taxon>
        <taxon>Panpulmonata</taxon>
        <taxon>Sacoglossa</taxon>
        <taxon>Placobranchoidea</taxon>
        <taxon>Plakobranchidae</taxon>
        <taxon>Elysia</taxon>
    </lineage>
</organism>
<reference evidence="1" key="1">
    <citation type="journal article" date="2023" name="G3 (Bethesda)">
        <title>A reference genome for the long-term kleptoplast-retaining sea slug Elysia crispata morphotype clarki.</title>
        <authorList>
            <person name="Eastman K.E."/>
            <person name="Pendleton A.L."/>
            <person name="Shaikh M.A."/>
            <person name="Suttiyut T."/>
            <person name="Ogas R."/>
            <person name="Tomko P."/>
            <person name="Gavelis G."/>
            <person name="Widhalm J.R."/>
            <person name="Wisecaver J.H."/>
        </authorList>
    </citation>
    <scope>NUCLEOTIDE SEQUENCE</scope>
    <source>
        <strain evidence="1">ECLA1</strain>
    </source>
</reference>
<comment type="caution">
    <text evidence="1">The sequence shown here is derived from an EMBL/GenBank/DDBJ whole genome shotgun (WGS) entry which is preliminary data.</text>
</comment>
<dbReference type="Proteomes" id="UP001283361">
    <property type="component" value="Unassembled WGS sequence"/>
</dbReference>
<protein>
    <submittedName>
        <fullName evidence="1">Uncharacterized protein</fullName>
    </submittedName>
</protein>
<keyword evidence="2" id="KW-1185">Reference proteome</keyword>
<proteinExistence type="predicted"/>
<evidence type="ECO:0000313" key="1">
    <source>
        <dbReference type="EMBL" id="KAK3731483.1"/>
    </source>
</evidence>
<evidence type="ECO:0000313" key="2">
    <source>
        <dbReference type="Proteomes" id="UP001283361"/>
    </source>
</evidence>
<accession>A0AAE0Y3F0</accession>
<name>A0AAE0Y3F0_9GAST</name>
<dbReference type="EMBL" id="JAWDGP010007000">
    <property type="protein sequence ID" value="KAK3731483.1"/>
    <property type="molecule type" value="Genomic_DNA"/>
</dbReference>
<sequence>MLFRTGIPSTRLLTSYINLKLLVFKVTNLRQKKEKRNIPVKAGGRFLALGVKVGCCLSRVQKVTTERAVSVWFVPLAKLLMFWRINFNGSCAQEHYNKASPSPDIST</sequence>
<dbReference type="AlphaFoldDB" id="A0AAE0Y3F0"/>
<gene>
    <name evidence="1" type="ORF">RRG08_017937</name>
</gene>